<dbReference type="AlphaFoldDB" id="A0A6P7WU46"/>
<accession>A0A6P7WU46</accession>
<dbReference type="GeneID" id="115458994"/>
<feature type="transmembrane region" description="Helical" evidence="1">
    <location>
        <begin position="80"/>
        <end position="97"/>
    </location>
</feature>
<keyword evidence="1" id="KW-0812">Transmembrane</keyword>
<feature type="domain" description="Connexin N-terminal" evidence="3">
    <location>
        <begin position="21"/>
        <end position="215"/>
    </location>
</feature>
<dbReference type="Proteomes" id="UP000515156">
    <property type="component" value="Chromosome 7"/>
</dbReference>
<protein>
    <submittedName>
        <fullName evidence="5">Uncharacterized protein LOC115458994</fullName>
    </submittedName>
    <submittedName>
        <fullName evidence="6">Uncharacterized protein LOC115474671</fullName>
    </submittedName>
</protein>
<evidence type="ECO:0000313" key="6">
    <source>
        <dbReference type="RefSeq" id="XP_030066129.1"/>
    </source>
</evidence>
<reference evidence="5 6" key="1">
    <citation type="submission" date="2025-04" db="UniProtKB">
        <authorList>
            <consortium name="RefSeq"/>
        </authorList>
    </citation>
    <scope>IDENTIFICATION</scope>
</reference>
<sequence length="223" mass="24735">MAAIVTGLVRLVQPSLAALNECQGSIIWYSLLGLRLVALFVADNPWSSIKPDFACNRTMDSFCLILCFNSSFNIPFSSLWSFSFMAALLPVFLMRLAQKGSIKMFRSKDMEMMEPCEEGQPKVTSGSTTSKVFPYCCCILLLLALELSFLWAILALQLPRITPRTFVCRTGGHCPEDVQCAVFGRSEKLMALIVLAFTASMNAIACVACFILELMQLKCSHKK</sequence>
<dbReference type="KEGG" id="muo:115458994"/>
<dbReference type="OrthoDB" id="9045030at2759"/>
<evidence type="ECO:0000256" key="1">
    <source>
        <dbReference type="SAM" id="Phobius"/>
    </source>
</evidence>
<dbReference type="KEGG" id="muo:115474671"/>
<evidence type="ECO:0000259" key="3">
    <source>
        <dbReference type="Pfam" id="PF00029"/>
    </source>
</evidence>
<feature type="transmembrane region" description="Helical" evidence="1">
    <location>
        <begin position="132"/>
        <end position="154"/>
    </location>
</feature>
<evidence type="ECO:0000313" key="4">
    <source>
        <dbReference type="Proteomes" id="UP000515156"/>
    </source>
</evidence>
<dbReference type="InterPro" id="IPR038359">
    <property type="entry name" value="Connexin_N_sf"/>
</dbReference>
<proteinExistence type="predicted"/>
<dbReference type="Gene3D" id="1.20.1440.80">
    <property type="entry name" value="Gap junction channel protein cysteine-rich domain"/>
    <property type="match status" value="1"/>
</dbReference>
<dbReference type="RefSeq" id="XP_030066129.1">
    <property type="nucleotide sequence ID" value="XM_030210269.1"/>
</dbReference>
<dbReference type="RefSeq" id="XP_030044716.1">
    <property type="nucleotide sequence ID" value="XM_030188856.1"/>
</dbReference>
<feature type="transmembrane region" description="Helical" evidence="1">
    <location>
        <begin position="189"/>
        <end position="214"/>
    </location>
</feature>
<organism evidence="4 5">
    <name type="scientific">Microcaecilia unicolor</name>
    <dbReference type="NCBI Taxonomy" id="1415580"/>
    <lineage>
        <taxon>Eukaryota</taxon>
        <taxon>Metazoa</taxon>
        <taxon>Chordata</taxon>
        <taxon>Craniata</taxon>
        <taxon>Vertebrata</taxon>
        <taxon>Euteleostomi</taxon>
        <taxon>Amphibia</taxon>
        <taxon>Gymnophiona</taxon>
        <taxon>Siphonopidae</taxon>
        <taxon>Microcaecilia</taxon>
    </lineage>
</organism>
<feature type="signal peptide" evidence="2">
    <location>
        <begin position="1"/>
        <end position="17"/>
    </location>
</feature>
<keyword evidence="1" id="KW-1133">Transmembrane helix</keyword>
<keyword evidence="4" id="KW-1185">Reference proteome</keyword>
<keyword evidence="2" id="KW-0732">Signal</keyword>
<keyword evidence="1" id="KW-0472">Membrane</keyword>
<feature type="chain" id="PRO_5044652378" evidence="2">
    <location>
        <begin position="18"/>
        <end position="223"/>
    </location>
</feature>
<dbReference type="InterPro" id="IPR013092">
    <property type="entry name" value="Connexin_N"/>
</dbReference>
<evidence type="ECO:0000313" key="5">
    <source>
        <dbReference type="RefSeq" id="XP_030044716.1"/>
    </source>
</evidence>
<evidence type="ECO:0000256" key="2">
    <source>
        <dbReference type="SAM" id="SignalP"/>
    </source>
</evidence>
<dbReference type="Pfam" id="PF00029">
    <property type="entry name" value="Connexin"/>
    <property type="match status" value="1"/>
</dbReference>
<gene>
    <name evidence="5" type="primary">LOC115458994</name>
    <name evidence="6" type="synonym">LOC115474671</name>
</gene>
<name>A0A6P7WU46_9AMPH</name>